<proteinExistence type="predicted"/>
<name>A0A8S9KCP3_BRACR</name>
<evidence type="ECO:0000313" key="1">
    <source>
        <dbReference type="EMBL" id="KAF2591497.1"/>
    </source>
</evidence>
<sequence length="204" mass="23248">MYISRRTVVHLCTPRICASATDTNVFVPPQSHCSSAAYTNIFVHPQSHCSSAAYTNIFRQVVERRQTSHPSRPNLVASSPTRGQLPLPESEAVIFLLQPPYLPCLASSIPKTNNTVQNRERDREMSSNRGCVVVVMLVRQTNGRVVVVVMLGRRKQTGRRVVVVIEEEEIQRIKKDLDQIRFRSVTKKKERDNVRQGRKKEIEI</sequence>
<dbReference type="AlphaFoldDB" id="A0A8S9KCP3"/>
<protein>
    <submittedName>
        <fullName evidence="1">Uncharacterized protein</fullName>
    </submittedName>
</protein>
<organism evidence="1">
    <name type="scientific">Brassica cretica</name>
    <name type="common">Mustard</name>
    <dbReference type="NCBI Taxonomy" id="69181"/>
    <lineage>
        <taxon>Eukaryota</taxon>
        <taxon>Viridiplantae</taxon>
        <taxon>Streptophyta</taxon>
        <taxon>Embryophyta</taxon>
        <taxon>Tracheophyta</taxon>
        <taxon>Spermatophyta</taxon>
        <taxon>Magnoliopsida</taxon>
        <taxon>eudicotyledons</taxon>
        <taxon>Gunneridae</taxon>
        <taxon>Pentapetalae</taxon>
        <taxon>rosids</taxon>
        <taxon>malvids</taxon>
        <taxon>Brassicales</taxon>
        <taxon>Brassicaceae</taxon>
        <taxon>Brassiceae</taxon>
        <taxon>Brassica</taxon>
    </lineage>
</organism>
<accession>A0A8S9KCP3</accession>
<comment type="caution">
    <text evidence="1">The sequence shown here is derived from an EMBL/GenBank/DDBJ whole genome shotgun (WGS) entry which is preliminary data.</text>
</comment>
<reference evidence="1" key="1">
    <citation type="submission" date="2019-12" db="EMBL/GenBank/DDBJ databases">
        <title>Genome sequencing and annotation of Brassica cretica.</title>
        <authorList>
            <person name="Studholme D.J."/>
            <person name="Sarris P.F."/>
        </authorList>
    </citation>
    <scope>NUCLEOTIDE SEQUENCE</scope>
    <source>
        <strain evidence="1">PFS-102/07</strain>
        <tissue evidence="1">Leaf</tissue>
    </source>
</reference>
<dbReference type="EMBL" id="QGKY02000190">
    <property type="protein sequence ID" value="KAF2591497.1"/>
    <property type="molecule type" value="Genomic_DNA"/>
</dbReference>
<gene>
    <name evidence="1" type="ORF">F2Q70_00038460</name>
</gene>